<dbReference type="Proteomes" id="UP000198755">
    <property type="component" value="Unassembled WGS sequence"/>
</dbReference>
<name>A0A1I4BX90_9HYPH</name>
<organism evidence="1 2">
    <name type="scientific">Methylocapsa palsarum</name>
    <dbReference type="NCBI Taxonomy" id="1612308"/>
    <lineage>
        <taxon>Bacteria</taxon>
        <taxon>Pseudomonadati</taxon>
        <taxon>Pseudomonadota</taxon>
        <taxon>Alphaproteobacteria</taxon>
        <taxon>Hyphomicrobiales</taxon>
        <taxon>Beijerinckiaceae</taxon>
        <taxon>Methylocapsa</taxon>
    </lineage>
</organism>
<evidence type="ECO:0000313" key="2">
    <source>
        <dbReference type="Proteomes" id="UP000198755"/>
    </source>
</evidence>
<accession>A0A1I4BX90</accession>
<feature type="non-terminal residue" evidence="1">
    <location>
        <position position="54"/>
    </location>
</feature>
<gene>
    <name evidence="1" type="ORF">SAMN05444581_1171</name>
</gene>
<protein>
    <submittedName>
        <fullName evidence="1">Uncharacterized protein</fullName>
    </submittedName>
</protein>
<reference evidence="1" key="1">
    <citation type="submission" date="2016-10" db="EMBL/GenBank/DDBJ databases">
        <authorList>
            <person name="de Groot N.N."/>
        </authorList>
    </citation>
    <scope>NUCLEOTIDE SEQUENCE [LARGE SCALE GENOMIC DNA]</scope>
    <source>
        <strain evidence="1">NE2</strain>
    </source>
</reference>
<evidence type="ECO:0000313" key="1">
    <source>
        <dbReference type="EMBL" id="SFK72719.1"/>
    </source>
</evidence>
<dbReference type="AlphaFoldDB" id="A0A1I4BX90"/>
<sequence>MSEPEWNSTTTPEEGSIVHVLAEDDFGQYPVPFRILFKDDRWWNAHTGEELEVF</sequence>
<dbReference type="EMBL" id="FOSN01000017">
    <property type="protein sequence ID" value="SFK72719.1"/>
    <property type="molecule type" value="Genomic_DNA"/>
</dbReference>
<keyword evidence="2" id="KW-1185">Reference proteome</keyword>
<proteinExistence type="predicted"/>